<dbReference type="GO" id="GO:0000287">
    <property type="term" value="F:magnesium ion binding"/>
    <property type="evidence" value="ECO:0007669"/>
    <property type="project" value="UniProtKB-UniRule"/>
</dbReference>
<feature type="binding site" evidence="6">
    <location>
        <position position="91"/>
    </location>
    <ligand>
        <name>Mg(2+)</name>
        <dbReference type="ChEBI" id="CHEBI:18420"/>
    </ligand>
</feature>
<evidence type="ECO:0000256" key="6">
    <source>
        <dbReference type="HAMAP-Rule" id="MF_00265"/>
    </source>
</evidence>
<keyword evidence="3 6" id="KW-0479">Metal-binding</keyword>
<dbReference type="Pfam" id="PF01850">
    <property type="entry name" value="PIN"/>
    <property type="match status" value="1"/>
</dbReference>
<dbReference type="Gene3D" id="3.40.50.1010">
    <property type="entry name" value="5'-nuclease"/>
    <property type="match status" value="1"/>
</dbReference>
<organism evidence="8 9">
    <name type="scientific">Cellulomonas shaoxiangyii</name>
    <dbReference type="NCBI Taxonomy" id="2566013"/>
    <lineage>
        <taxon>Bacteria</taxon>
        <taxon>Bacillati</taxon>
        <taxon>Actinomycetota</taxon>
        <taxon>Actinomycetes</taxon>
        <taxon>Micrococcales</taxon>
        <taxon>Cellulomonadaceae</taxon>
        <taxon>Cellulomonas</taxon>
    </lineage>
</organism>
<dbReference type="RefSeq" id="WP_135972639.1">
    <property type="nucleotide sequence ID" value="NZ_CP039291.1"/>
</dbReference>
<keyword evidence="4 6" id="KW-0378">Hydrolase</keyword>
<dbReference type="OrthoDB" id="286092at2"/>
<dbReference type="GO" id="GO:0016787">
    <property type="term" value="F:hydrolase activity"/>
    <property type="evidence" value="ECO:0007669"/>
    <property type="project" value="UniProtKB-KW"/>
</dbReference>
<evidence type="ECO:0000256" key="4">
    <source>
        <dbReference type="ARBA" id="ARBA00022801"/>
    </source>
</evidence>
<proteinExistence type="inferred from homology"/>
<feature type="domain" description="PIN" evidence="7">
    <location>
        <begin position="4"/>
        <end position="113"/>
    </location>
</feature>
<dbReference type="EC" id="3.1.-.-" evidence="6"/>
<dbReference type="GO" id="GO:0090729">
    <property type="term" value="F:toxin activity"/>
    <property type="evidence" value="ECO:0007669"/>
    <property type="project" value="UniProtKB-KW"/>
</dbReference>
<dbReference type="Proteomes" id="UP000296469">
    <property type="component" value="Chromosome"/>
</dbReference>
<evidence type="ECO:0000256" key="2">
    <source>
        <dbReference type="ARBA" id="ARBA00022722"/>
    </source>
</evidence>
<evidence type="ECO:0000259" key="7">
    <source>
        <dbReference type="Pfam" id="PF01850"/>
    </source>
</evidence>
<dbReference type="InterPro" id="IPR002716">
    <property type="entry name" value="PIN_dom"/>
</dbReference>
<gene>
    <name evidence="6" type="primary">vapC</name>
    <name evidence="8" type="ORF">E5225_03265</name>
</gene>
<protein>
    <recommendedName>
        <fullName evidence="6">Ribonuclease VapC</fullName>
        <shortName evidence="6">RNase VapC</shortName>
        <ecNumber evidence="6">3.1.-.-</ecNumber>
    </recommendedName>
    <alternativeName>
        <fullName evidence="6">Toxin VapC</fullName>
    </alternativeName>
</protein>
<dbReference type="InterPro" id="IPR022907">
    <property type="entry name" value="VapC_family"/>
</dbReference>
<keyword evidence="2 6" id="KW-0540">Nuclease</keyword>
<dbReference type="KEGG" id="celz:E5225_03265"/>
<dbReference type="EMBL" id="CP039291">
    <property type="protein sequence ID" value="QCB92718.1"/>
    <property type="molecule type" value="Genomic_DNA"/>
</dbReference>
<feature type="binding site" evidence="6">
    <location>
        <position position="6"/>
    </location>
    <ligand>
        <name>Mg(2+)</name>
        <dbReference type="ChEBI" id="CHEBI:18420"/>
    </ligand>
</feature>
<name>A0A4P7SGG9_9CELL</name>
<comment type="function">
    <text evidence="6">Toxic component of a toxin-antitoxin (TA) system. An RNase.</text>
</comment>
<evidence type="ECO:0000256" key="1">
    <source>
        <dbReference type="ARBA" id="ARBA00022649"/>
    </source>
</evidence>
<dbReference type="CDD" id="cd18682">
    <property type="entry name" value="PIN_VapC-like"/>
    <property type="match status" value="1"/>
</dbReference>
<dbReference type="HAMAP" id="MF_00265">
    <property type="entry name" value="VapC_Nob1"/>
    <property type="match status" value="1"/>
</dbReference>
<keyword evidence="6" id="KW-0800">Toxin</keyword>
<evidence type="ECO:0000256" key="3">
    <source>
        <dbReference type="ARBA" id="ARBA00022723"/>
    </source>
</evidence>
<evidence type="ECO:0000313" key="9">
    <source>
        <dbReference type="Proteomes" id="UP000296469"/>
    </source>
</evidence>
<reference evidence="8 9" key="1">
    <citation type="submission" date="2019-04" db="EMBL/GenBank/DDBJ databases">
        <title>Isolation and identification of Cellulomonas shaoxiangyii sp. Nov. isolated from feces of the Tibetan antelopes (Pantholops hodgsonii) in the Qinghai-Tibet plateau of China.</title>
        <authorList>
            <person name="Tian Z."/>
        </authorList>
    </citation>
    <scope>NUCLEOTIDE SEQUENCE [LARGE SCALE GENOMIC DNA]</scope>
    <source>
        <strain evidence="8 9">Z28</strain>
    </source>
</reference>
<keyword evidence="5 6" id="KW-0460">Magnesium</keyword>
<accession>A0A4P7SGG9</accession>
<sequence>MTTVLDASALLAFLGGEPGADAVEEALADDAACSTVNWSETAQKVRAAGGDWPVAAALLAGYGLTVHDATTADAERAARRWVRGSGLSLGDRFCLALGDRLDATVVTADTAWKDDPRVRLIR</sequence>
<keyword evidence="9" id="KW-1185">Reference proteome</keyword>
<dbReference type="GO" id="GO:0004540">
    <property type="term" value="F:RNA nuclease activity"/>
    <property type="evidence" value="ECO:0007669"/>
    <property type="project" value="InterPro"/>
</dbReference>
<dbReference type="InterPro" id="IPR029060">
    <property type="entry name" value="PIN-like_dom_sf"/>
</dbReference>
<keyword evidence="1 6" id="KW-1277">Toxin-antitoxin system</keyword>
<dbReference type="AlphaFoldDB" id="A0A4P7SGG9"/>
<evidence type="ECO:0000313" key="8">
    <source>
        <dbReference type="EMBL" id="QCB92718.1"/>
    </source>
</evidence>
<comment type="cofactor">
    <cofactor evidence="6">
        <name>Mg(2+)</name>
        <dbReference type="ChEBI" id="CHEBI:18420"/>
    </cofactor>
</comment>
<evidence type="ECO:0000256" key="5">
    <source>
        <dbReference type="ARBA" id="ARBA00022842"/>
    </source>
</evidence>
<dbReference type="SUPFAM" id="SSF88723">
    <property type="entry name" value="PIN domain-like"/>
    <property type="match status" value="1"/>
</dbReference>
<comment type="similarity">
    <text evidence="6">Belongs to the PINc/VapC protein family.</text>
</comment>